<evidence type="ECO:0000313" key="2">
    <source>
        <dbReference type="EMBL" id="AWO00837.1"/>
    </source>
</evidence>
<dbReference type="EMBL" id="CP029600">
    <property type="protein sequence ID" value="AWO00837.1"/>
    <property type="molecule type" value="Genomic_DNA"/>
</dbReference>
<accession>A0ABM6WA41</accession>
<reference evidence="2 3" key="1">
    <citation type="submission" date="2018-05" db="EMBL/GenBank/DDBJ databases">
        <title>Chitinophaga sp. nov., isolated from rhizosphere soil of Alhagi.</title>
        <authorList>
            <person name="Liu Y."/>
        </authorList>
    </citation>
    <scope>NUCLEOTIDE SEQUENCE [LARGE SCALE GENOMIC DNA]</scope>
    <source>
        <strain evidence="2 3">T22</strain>
    </source>
</reference>
<feature type="compositionally biased region" description="Basic and acidic residues" evidence="1">
    <location>
        <begin position="1"/>
        <end position="15"/>
    </location>
</feature>
<gene>
    <name evidence="2" type="ORF">DLD77_03560</name>
</gene>
<proteinExistence type="predicted"/>
<name>A0ABM6WA41_9BACT</name>
<evidence type="ECO:0000256" key="1">
    <source>
        <dbReference type="SAM" id="MobiDB-lite"/>
    </source>
</evidence>
<organism evidence="2 3">
    <name type="scientific">Chitinophaga alhagiae</name>
    <dbReference type="NCBI Taxonomy" id="2203219"/>
    <lineage>
        <taxon>Bacteria</taxon>
        <taxon>Pseudomonadati</taxon>
        <taxon>Bacteroidota</taxon>
        <taxon>Chitinophagia</taxon>
        <taxon>Chitinophagales</taxon>
        <taxon>Chitinophagaceae</taxon>
        <taxon>Chitinophaga</taxon>
    </lineage>
</organism>
<evidence type="ECO:0000313" key="3">
    <source>
        <dbReference type="Proteomes" id="UP000246099"/>
    </source>
</evidence>
<sequence length="77" mass="8851">MPGARRASEKIKAVEIQEDDEPGSSRKHPESRNPYITLPATLARQLTYHDLKRPLPAYAHFAYSSSHKFIVHRVIRI</sequence>
<keyword evidence="3" id="KW-1185">Reference proteome</keyword>
<dbReference type="Proteomes" id="UP000246099">
    <property type="component" value="Chromosome"/>
</dbReference>
<feature type="region of interest" description="Disordered" evidence="1">
    <location>
        <begin position="1"/>
        <end position="35"/>
    </location>
</feature>
<protein>
    <submittedName>
        <fullName evidence="2">Uncharacterized protein</fullName>
    </submittedName>
</protein>